<dbReference type="PROSITE" id="PS00071">
    <property type="entry name" value="GAPDH"/>
    <property type="match status" value="1"/>
</dbReference>
<evidence type="ECO:0000259" key="13">
    <source>
        <dbReference type="SMART" id="SM00846"/>
    </source>
</evidence>
<dbReference type="InParanoid" id="G7E562"/>
<dbReference type="EMBL" id="BABT02000148">
    <property type="protein sequence ID" value="GAA97972.1"/>
    <property type="molecule type" value="Genomic_DNA"/>
</dbReference>
<evidence type="ECO:0000256" key="10">
    <source>
        <dbReference type="RuleBase" id="RU000397"/>
    </source>
</evidence>
<dbReference type="PRINTS" id="PR00078">
    <property type="entry name" value="G3PDHDRGNASE"/>
</dbReference>
<dbReference type="GO" id="GO:0004365">
    <property type="term" value="F:glyceraldehyde-3-phosphate dehydrogenase (NAD+) (phosphorylating) activity"/>
    <property type="evidence" value="ECO:0007669"/>
    <property type="project" value="UniProtKB-EC"/>
</dbReference>
<evidence type="ECO:0000256" key="8">
    <source>
        <dbReference type="ARBA" id="ARBA00023027"/>
    </source>
</evidence>
<dbReference type="AlphaFoldDB" id="G7E562"/>
<dbReference type="OrthoDB" id="1152826at2759"/>
<comment type="subcellular location">
    <subcellularLocation>
        <location evidence="1">Cytoplasm</location>
    </subcellularLocation>
</comment>
<keyword evidence="8" id="KW-0520">NAD</keyword>
<dbReference type="STRING" id="764103.G7E562"/>
<dbReference type="Pfam" id="PF00044">
    <property type="entry name" value="Gp_dh_N"/>
    <property type="match status" value="1"/>
</dbReference>
<name>G7E562_MIXOS</name>
<dbReference type="GO" id="GO:0006006">
    <property type="term" value="P:glucose metabolic process"/>
    <property type="evidence" value="ECO:0007669"/>
    <property type="project" value="InterPro"/>
</dbReference>
<dbReference type="Pfam" id="PF02800">
    <property type="entry name" value="Gp_dh_C"/>
    <property type="match status" value="1"/>
</dbReference>
<dbReference type="PANTHER" id="PTHR10836">
    <property type="entry name" value="GLYCERALDEHYDE 3-PHOSPHATE DEHYDROGENASE"/>
    <property type="match status" value="1"/>
</dbReference>
<comment type="pathway">
    <text evidence="2">Carbohydrate degradation; glycolysis; pyruvate from D-glyceraldehyde 3-phosphate: step 1/5.</text>
</comment>
<protein>
    <recommendedName>
        <fullName evidence="5">glyceraldehyde-3-phosphate dehydrogenase (phosphorylating)</fullName>
        <ecNumber evidence="5">1.2.1.12</ecNumber>
    </recommendedName>
</protein>
<feature type="compositionally biased region" description="Basic and acidic residues" evidence="11">
    <location>
        <begin position="515"/>
        <end position="526"/>
    </location>
</feature>
<organism evidence="14 15">
    <name type="scientific">Mixia osmundae (strain CBS 9802 / IAM 14324 / JCM 22182 / KY 12970)</name>
    <dbReference type="NCBI Taxonomy" id="764103"/>
    <lineage>
        <taxon>Eukaryota</taxon>
        <taxon>Fungi</taxon>
        <taxon>Dikarya</taxon>
        <taxon>Basidiomycota</taxon>
        <taxon>Pucciniomycotina</taxon>
        <taxon>Mixiomycetes</taxon>
        <taxon>Mixiales</taxon>
        <taxon>Mixiaceae</taxon>
        <taxon>Mixia</taxon>
    </lineage>
</organism>
<keyword evidence="12" id="KW-0812">Transmembrane</keyword>
<dbReference type="InterPro" id="IPR020831">
    <property type="entry name" value="GlycerAld/Erythrose_P_DH"/>
</dbReference>
<dbReference type="CDD" id="cd05214">
    <property type="entry name" value="GAPDH_I_N"/>
    <property type="match status" value="1"/>
</dbReference>
<dbReference type="InterPro" id="IPR020829">
    <property type="entry name" value="GlycerAld_3-P_DH_cat"/>
</dbReference>
<dbReference type="UniPathway" id="UPA00109">
    <property type="reaction ID" value="UER00184"/>
</dbReference>
<keyword evidence="6" id="KW-0963">Cytoplasm</keyword>
<dbReference type="InterPro" id="IPR006424">
    <property type="entry name" value="Glyceraldehyde-3-P_DH_1"/>
</dbReference>
<dbReference type="InterPro" id="IPR036291">
    <property type="entry name" value="NAD(P)-bd_dom_sf"/>
</dbReference>
<accession>G7E562</accession>
<dbReference type="InterPro" id="IPR020830">
    <property type="entry name" value="GlycerAld_3-P_DH_AS"/>
</dbReference>
<dbReference type="SUPFAM" id="SSF55347">
    <property type="entry name" value="Glyceraldehyde-3-phosphate dehydrogenase-like, C-terminal domain"/>
    <property type="match status" value="1"/>
</dbReference>
<dbReference type="RefSeq" id="XP_014571261.1">
    <property type="nucleotide sequence ID" value="XM_014715775.1"/>
</dbReference>
<feature type="region of interest" description="Disordered" evidence="11">
    <location>
        <begin position="401"/>
        <end position="430"/>
    </location>
</feature>
<evidence type="ECO:0000256" key="2">
    <source>
        <dbReference type="ARBA" id="ARBA00004869"/>
    </source>
</evidence>
<keyword evidence="12" id="KW-1133">Transmembrane helix</keyword>
<comment type="caution">
    <text evidence="14">The sequence shown here is derived from an EMBL/GenBank/DDBJ whole genome shotgun (WGS) entry which is preliminary data.</text>
</comment>
<keyword evidence="9" id="KW-0324">Glycolysis</keyword>
<dbReference type="GO" id="GO:0050661">
    <property type="term" value="F:NADP binding"/>
    <property type="evidence" value="ECO:0007669"/>
    <property type="project" value="InterPro"/>
</dbReference>
<dbReference type="SMART" id="SM00846">
    <property type="entry name" value="Gp_dh_N"/>
    <property type="match status" value="1"/>
</dbReference>
<sequence length="718" mass="76982">MSDKAQVGINGFGRIGRIVLRNALEHDEVNVVAVNDPFIDLEYMVYMFKYDSTHGKYKGEVSAKDGKLFVNGKTITVFSEKDPSTIDWKSAGAEYVIESTGVFTTKEKAGAHLKGGAKKVVISAPSADAPMYVCGVNLDTYNTADTVVSNASCTTNALAPLAKVLHDNFGIVEALMSTIHATTATQKTVDGPSSKDWRGGRGAAANVIPSSTGAAKAVGKVIPSLNGKLTGMSFRVPTSDVSVVDLTARLEKGASYDQIKAAMKKASEGELKGILGYTEDAVVSTDFIGDTRSSIFDAAAGISLNNNFVKGTLTALCCVESAYPVCVQLSHGTTTSTVTLADASICCHSCTRRTRKARVSFERSLPLERPSLHLDRRPAKEIMQNYRSKALSLRSFESRKARTAPKGVGSGKGRMPVLDRRNLGDTPETGTGSPGAIVTYVIVGVVLGVLVAGLAARYWLLKRRDNLTWQSFFMPWGLKLAWLGIWIEPQKSDPIVRHSIRGASTTPAHMTPEARAARRAERDERRRTRHSRTTRGPGIGSGGRRQGERDEDDGHDPADDPAGHEELPTYRGLDTDLPLYKQSQRQHRSSGNLGSLPVLESGDAPAEADIGQAEMSAAEYEARVTRRAPSVSTRSRQTTARQEPAAVERHAPRTSTETARAARRPTGIAHTGPSSASLASSSSISSSSFQDFAPADIDDEAPIELNRLPPALGNTVAT</sequence>
<dbReference type="GO" id="GO:0005829">
    <property type="term" value="C:cytosol"/>
    <property type="evidence" value="ECO:0007669"/>
    <property type="project" value="TreeGrafter"/>
</dbReference>
<evidence type="ECO:0000256" key="6">
    <source>
        <dbReference type="ARBA" id="ARBA00022490"/>
    </source>
</evidence>
<feature type="region of interest" description="Disordered" evidence="11">
    <location>
        <begin position="499"/>
        <end position="602"/>
    </location>
</feature>
<reference evidence="14 15" key="2">
    <citation type="journal article" date="2012" name="Open Biol.">
        <title>Characteristics of nucleosomes and linker DNA regions on the genome of the basidiomycete Mixia osmundae revealed by mono- and dinucleosome mapping.</title>
        <authorList>
            <person name="Nishida H."/>
            <person name="Kondo S."/>
            <person name="Matsumoto T."/>
            <person name="Suzuki Y."/>
            <person name="Yoshikawa H."/>
            <person name="Taylor T.D."/>
            <person name="Sugiyama J."/>
        </authorList>
    </citation>
    <scope>NUCLEOTIDE SEQUENCE [LARGE SCALE GENOMIC DNA]</scope>
    <source>
        <strain evidence="15">CBS 9802 / IAM 14324 / JCM 22182 / KY 12970</strain>
    </source>
</reference>
<evidence type="ECO:0000256" key="9">
    <source>
        <dbReference type="ARBA" id="ARBA00023152"/>
    </source>
</evidence>
<feature type="region of interest" description="Disordered" evidence="11">
    <location>
        <begin position="620"/>
        <end position="695"/>
    </location>
</feature>
<keyword evidence="15" id="KW-1185">Reference proteome</keyword>
<evidence type="ECO:0000256" key="12">
    <source>
        <dbReference type="SAM" id="Phobius"/>
    </source>
</evidence>
<evidence type="ECO:0000256" key="11">
    <source>
        <dbReference type="SAM" id="MobiDB-lite"/>
    </source>
</evidence>
<dbReference type="GO" id="GO:0051287">
    <property type="term" value="F:NAD binding"/>
    <property type="evidence" value="ECO:0007669"/>
    <property type="project" value="InterPro"/>
</dbReference>
<evidence type="ECO:0000256" key="3">
    <source>
        <dbReference type="ARBA" id="ARBA00007406"/>
    </source>
</evidence>
<dbReference type="Proteomes" id="UP000009131">
    <property type="component" value="Unassembled WGS sequence"/>
</dbReference>
<dbReference type="PANTHER" id="PTHR10836:SF76">
    <property type="entry name" value="GLYCERALDEHYDE-3-PHOSPHATE DEHYDROGENASE-RELATED"/>
    <property type="match status" value="1"/>
</dbReference>
<feature type="compositionally biased region" description="Low complexity" evidence="11">
    <location>
        <begin position="674"/>
        <end position="688"/>
    </location>
</feature>
<keyword evidence="12" id="KW-0472">Membrane</keyword>
<dbReference type="NCBIfam" id="TIGR01534">
    <property type="entry name" value="GAPDH-I"/>
    <property type="match status" value="1"/>
</dbReference>
<evidence type="ECO:0000313" key="14">
    <source>
        <dbReference type="EMBL" id="GAA97972.1"/>
    </source>
</evidence>
<dbReference type="SUPFAM" id="SSF51735">
    <property type="entry name" value="NAD(P)-binding Rossmann-fold domains"/>
    <property type="match status" value="1"/>
</dbReference>
<evidence type="ECO:0000256" key="7">
    <source>
        <dbReference type="ARBA" id="ARBA00023002"/>
    </source>
</evidence>
<comment type="subunit">
    <text evidence="4">Homotetramer.</text>
</comment>
<reference evidence="14 15" key="1">
    <citation type="journal article" date="2011" name="J. Gen. Appl. Microbiol.">
        <title>Draft genome sequencing of the enigmatic basidiomycete Mixia osmundae.</title>
        <authorList>
            <person name="Nishida H."/>
            <person name="Nagatsuka Y."/>
            <person name="Sugiyama J."/>
        </authorList>
    </citation>
    <scope>NUCLEOTIDE SEQUENCE [LARGE SCALE GENOMIC DNA]</scope>
    <source>
        <strain evidence="15">CBS 9802 / IAM 14324 / JCM 22182 / KY 12970</strain>
    </source>
</reference>
<dbReference type="HOGENOM" id="CLU_384987_0_0_1"/>
<dbReference type="FunFam" id="3.30.360.10:FF:000001">
    <property type="entry name" value="Glyceraldehyde-3-phosphate dehydrogenase"/>
    <property type="match status" value="1"/>
</dbReference>
<gene>
    <name evidence="14" type="primary">Mo04652</name>
    <name evidence="14" type="ORF">E5Q_04652</name>
</gene>
<dbReference type="Gene3D" id="3.40.50.720">
    <property type="entry name" value="NAD(P)-binding Rossmann-like Domain"/>
    <property type="match status" value="1"/>
</dbReference>
<evidence type="ECO:0000256" key="1">
    <source>
        <dbReference type="ARBA" id="ARBA00004496"/>
    </source>
</evidence>
<proteinExistence type="inferred from homology"/>
<feature type="compositionally biased region" description="Basic and acidic residues" evidence="11">
    <location>
        <begin position="555"/>
        <end position="568"/>
    </location>
</feature>
<dbReference type="FunFam" id="3.40.50.720:FF:000266">
    <property type="entry name" value="Glyceraldehyde-3-phosphate dehydrogenase"/>
    <property type="match status" value="1"/>
</dbReference>
<feature type="domain" description="Glyceraldehyde 3-phosphate dehydrogenase NAD(P) binding" evidence="13">
    <location>
        <begin position="5"/>
        <end position="153"/>
    </location>
</feature>
<dbReference type="CDD" id="cd18126">
    <property type="entry name" value="GAPDH_I_C"/>
    <property type="match status" value="1"/>
</dbReference>
<evidence type="ECO:0000256" key="4">
    <source>
        <dbReference type="ARBA" id="ARBA00011881"/>
    </source>
</evidence>
<feature type="compositionally biased region" description="Polar residues" evidence="11">
    <location>
        <begin position="630"/>
        <end position="641"/>
    </location>
</feature>
<dbReference type="EC" id="1.2.1.12" evidence="5"/>
<dbReference type="InterPro" id="IPR020828">
    <property type="entry name" value="GlycerAld_3-P_DH_NAD(P)-bd"/>
</dbReference>
<comment type="similarity">
    <text evidence="3 10">Belongs to the glyceraldehyde-3-phosphate dehydrogenase family.</text>
</comment>
<dbReference type="eggNOG" id="KOG0657">
    <property type="taxonomic scope" value="Eukaryota"/>
</dbReference>
<feature type="transmembrane region" description="Helical" evidence="12">
    <location>
        <begin position="437"/>
        <end position="460"/>
    </location>
</feature>
<evidence type="ECO:0000313" key="15">
    <source>
        <dbReference type="Proteomes" id="UP000009131"/>
    </source>
</evidence>
<evidence type="ECO:0000256" key="5">
    <source>
        <dbReference type="ARBA" id="ARBA00013119"/>
    </source>
</evidence>
<keyword evidence="7" id="KW-0560">Oxidoreductase</keyword>
<dbReference type="Gene3D" id="3.30.360.10">
    <property type="entry name" value="Dihydrodipicolinate Reductase, domain 2"/>
    <property type="match status" value="1"/>
</dbReference>
<dbReference type="GO" id="GO:0006096">
    <property type="term" value="P:glycolytic process"/>
    <property type="evidence" value="ECO:0007669"/>
    <property type="project" value="UniProtKB-UniPathway"/>
</dbReference>